<accession>A0A6I3QUH0</accession>
<reference evidence="7 8" key="1">
    <citation type="journal article" date="2019" name="Nat. Med.">
        <title>A library of human gut bacterial isolates paired with longitudinal multiomics data enables mechanistic microbiome research.</title>
        <authorList>
            <person name="Poyet M."/>
            <person name="Groussin M."/>
            <person name="Gibbons S.M."/>
            <person name="Avila-Pacheco J."/>
            <person name="Jiang X."/>
            <person name="Kearney S.M."/>
            <person name="Perrotta A.R."/>
            <person name="Berdy B."/>
            <person name="Zhao S."/>
            <person name="Lieberman T.D."/>
            <person name="Swanson P.K."/>
            <person name="Smith M."/>
            <person name="Roesemann S."/>
            <person name="Alexander J.E."/>
            <person name="Rich S.A."/>
            <person name="Livny J."/>
            <person name="Vlamakis H."/>
            <person name="Clish C."/>
            <person name="Bullock K."/>
            <person name="Deik A."/>
            <person name="Scott J."/>
            <person name="Pierce K.A."/>
            <person name="Xavier R.J."/>
            <person name="Alm E.J."/>
        </authorList>
    </citation>
    <scope>NUCLEOTIDE SEQUENCE [LARGE SCALE GENOMIC DNA]</scope>
    <source>
        <strain evidence="7 8">BIOML-A7</strain>
    </source>
</reference>
<feature type="domain" description="EamA" evidence="6">
    <location>
        <begin position="170"/>
        <end position="302"/>
    </location>
</feature>
<dbReference type="AlphaFoldDB" id="A0A6I3QUH0"/>
<dbReference type="PANTHER" id="PTHR22911:SF6">
    <property type="entry name" value="SOLUTE CARRIER FAMILY 35 MEMBER G1"/>
    <property type="match status" value="1"/>
</dbReference>
<protein>
    <submittedName>
        <fullName evidence="7">EamA family transporter</fullName>
    </submittedName>
</protein>
<dbReference type="Pfam" id="PF00892">
    <property type="entry name" value="EamA"/>
    <property type="match status" value="2"/>
</dbReference>
<organism evidence="7 8">
    <name type="scientific">Ruthenibacterium lactatiformans</name>
    <dbReference type="NCBI Taxonomy" id="1550024"/>
    <lineage>
        <taxon>Bacteria</taxon>
        <taxon>Bacillati</taxon>
        <taxon>Bacillota</taxon>
        <taxon>Clostridia</taxon>
        <taxon>Eubacteriales</taxon>
        <taxon>Oscillospiraceae</taxon>
        <taxon>Ruthenibacterium</taxon>
    </lineage>
</organism>
<dbReference type="InterPro" id="IPR000620">
    <property type="entry name" value="EamA_dom"/>
</dbReference>
<keyword evidence="4" id="KW-1133">Transmembrane helix</keyword>
<comment type="caution">
    <text evidence="7">The sequence shown here is derived from an EMBL/GenBank/DDBJ whole genome shotgun (WGS) entry which is preliminary data.</text>
</comment>
<gene>
    <name evidence="7" type="ORF">GMD52_16430</name>
</gene>
<name>A0A6I3QUH0_9FIRM</name>
<dbReference type="Proteomes" id="UP000449193">
    <property type="component" value="Unassembled WGS sequence"/>
</dbReference>
<feature type="domain" description="EamA" evidence="6">
    <location>
        <begin position="26"/>
        <end position="158"/>
    </location>
</feature>
<evidence type="ECO:0000313" key="7">
    <source>
        <dbReference type="EMBL" id="MTS53104.1"/>
    </source>
</evidence>
<dbReference type="GO" id="GO:0016020">
    <property type="term" value="C:membrane"/>
    <property type="evidence" value="ECO:0007669"/>
    <property type="project" value="UniProtKB-SubCell"/>
</dbReference>
<proteinExistence type="inferred from homology"/>
<dbReference type="PANTHER" id="PTHR22911">
    <property type="entry name" value="ACYL-MALONYL CONDENSING ENZYME-RELATED"/>
    <property type="match status" value="1"/>
</dbReference>
<dbReference type="Gene3D" id="1.10.3730.20">
    <property type="match status" value="1"/>
</dbReference>
<evidence type="ECO:0000256" key="2">
    <source>
        <dbReference type="ARBA" id="ARBA00007362"/>
    </source>
</evidence>
<evidence type="ECO:0000256" key="1">
    <source>
        <dbReference type="ARBA" id="ARBA00004141"/>
    </source>
</evidence>
<comment type="subcellular location">
    <subcellularLocation>
        <location evidence="1">Membrane</location>
        <topology evidence="1">Multi-pass membrane protein</topology>
    </subcellularLocation>
</comment>
<comment type="similarity">
    <text evidence="2">Belongs to the EamA transporter family.</text>
</comment>
<dbReference type="EMBL" id="WMZR01000034">
    <property type="protein sequence ID" value="MTS53104.1"/>
    <property type="molecule type" value="Genomic_DNA"/>
</dbReference>
<evidence type="ECO:0000256" key="3">
    <source>
        <dbReference type="ARBA" id="ARBA00022692"/>
    </source>
</evidence>
<dbReference type="InterPro" id="IPR037185">
    <property type="entry name" value="EmrE-like"/>
</dbReference>
<evidence type="ECO:0000313" key="8">
    <source>
        <dbReference type="Proteomes" id="UP000449193"/>
    </source>
</evidence>
<evidence type="ECO:0000256" key="4">
    <source>
        <dbReference type="ARBA" id="ARBA00022989"/>
    </source>
</evidence>
<evidence type="ECO:0000256" key="5">
    <source>
        <dbReference type="ARBA" id="ARBA00023136"/>
    </source>
</evidence>
<keyword evidence="5" id="KW-0472">Membrane</keyword>
<dbReference type="SUPFAM" id="SSF103481">
    <property type="entry name" value="Multidrug resistance efflux transporter EmrE"/>
    <property type="match status" value="2"/>
</dbReference>
<keyword evidence="3" id="KW-0812">Transmembrane</keyword>
<evidence type="ECO:0000259" key="6">
    <source>
        <dbReference type="Pfam" id="PF00892"/>
    </source>
</evidence>
<sequence length="332" mass="36423">MELNLSVSGKTRSGSATGRTDRDFLLGVVFILISSLGFALNQSFSNALGSRVGVFEKMFVHNMVGVIIFGVILLKRHISFVGKEPKLLFYRAFWGFLSTLFVVIATTFSSRPLFELSVLTSTSAIFTMITAALWLKEKVSRVQYFVVLVCFLGVLITVRPSPALLTDPFCLFAILGAAFGGAAYCVVRKLRDAAHPYTVVFAYCALSAVCALPLYIGKEVVLEGAGLCPLRDFLYMIGMGLGVSIGQLFLNLAYRKAEASRLSPYSYIQNVYTLFISLFVFGQTISVYSYIGAALIIGANYLNLEAGRRASRKEAIENGRKEEKEPAHGTIR</sequence>